<evidence type="ECO:0000313" key="2">
    <source>
        <dbReference type="Proteomes" id="UP000001611"/>
    </source>
</evidence>
<sequence length="58" mass="6096">MVNGEGIEWFPVHKNIELASAAFLASVEKETPKGEPTSSNSGIIAWMALKGASHVSLG</sequence>
<dbReference type="Proteomes" id="UP000001611">
    <property type="component" value="Chromosome 2"/>
</dbReference>
<dbReference type="HOGENOM" id="CLU_2980848_0_0_1"/>
<dbReference type="EMBL" id="DS572695">
    <property type="protein sequence ID" value="EGY13658.1"/>
    <property type="molecule type" value="Genomic_DNA"/>
</dbReference>
<keyword evidence="2" id="KW-1185">Reference proteome</keyword>
<dbReference type="InParanoid" id="G2WS07"/>
<dbReference type="AlphaFoldDB" id="G2WS07"/>
<name>G2WS07_VERDV</name>
<dbReference type="KEGG" id="vda:VDAG_00340"/>
<dbReference type="RefSeq" id="XP_009650012.1">
    <property type="nucleotide sequence ID" value="XM_009651717.1"/>
</dbReference>
<organism evidence="1 2">
    <name type="scientific">Verticillium dahliae (strain VdLs.17 / ATCC MYA-4575 / FGSC 10137)</name>
    <name type="common">Verticillium wilt</name>
    <dbReference type="NCBI Taxonomy" id="498257"/>
    <lineage>
        <taxon>Eukaryota</taxon>
        <taxon>Fungi</taxon>
        <taxon>Dikarya</taxon>
        <taxon>Ascomycota</taxon>
        <taxon>Pezizomycotina</taxon>
        <taxon>Sordariomycetes</taxon>
        <taxon>Hypocreomycetidae</taxon>
        <taxon>Glomerellales</taxon>
        <taxon>Plectosphaerellaceae</taxon>
        <taxon>Verticillium</taxon>
    </lineage>
</organism>
<reference evidence="1 2" key="1">
    <citation type="submission" date="2008-03" db="EMBL/GenBank/DDBJ databases">
        <title>The Genome Sequence of Verticillium dahliae VdLs.17.</title>
        <authorList>
            <consortium name="The Broad Institute Genome Sequencing Platform"/>
            <person name="Ma L.-J.J."/>
            <person name="Klosterman S.J."/>
            <person name="Subbarao K."/>
            <person name="Dobinson K."/>
            <person name="Veronese P."/>
            <person name="Kang S."/>
            <person name="Gold S.E."/>
            <person name="Young S."/>
            <person name="Jaffe D."/>
            <person name="Gnerre S."/>
            <person name="Berlin A."/>
            <person name="Heiman D."/>
            <person name="Hepburn T."/>
            <person name="Sykes S."/>
            <person name="Alvarado L."/>
            <person name="Kodira C.D."/>
            <person name="Lander E."/>
            <person name="Galagan J."/>
            <person name="Nusbaum C."/>
            <person name="Birren B."/>
        </authorList>
    </citation>
    <scope>NUCLEOTIDE SEQUENCE [LARGE SCALE GENOMIC DNA]</scope>
    <source>
        <strain evidence="2">VdLs.17 / ATCC MYA-4575 / FGSC 10137</strain>
    </source>
</reference>
<proteinExistence type="predicted"/>
<protein>
    <submittedName>
        <fullName evidence="1">Uncharacterized protein</fullName>
    </submittedName>
</protein>
<accession>G2WS07</accession>
<evidence type="ECO:0000313" key="1">
    <source>
        <dbReference type="EMBL" id="EGY13658.1"/>
    </source>
</evidence>
<dbReference type="GeneID" id="20701803"/>
<gene>
    <name evidence="1" type="ORF">VDAG_00340</name>
</gene>